<feature type="domain" description="RNA polymerase sigma-70 region 2" evidence="8">
    <location>
        <begin position="38"/>
        <end position="103"/>
    </location>
</feature>
<evidence type="ECO:0000256" key="1">
    <source>
        <dbReference type="ARBA" id="ARBA00010641"/>
    </source>
</evidence>
<evidence type="ECO:0000259" key="8">
    <source>
        <dbReference type="Pfam" id="PF04542"/>
    </source>
</evidence>
<keyword evidence="4 6" id="KW-0238">DNA-binding</keyword>
<proteinExistence type="inferred from homology"/>
<dbReference type="Gene3D" id="1.10.1740.10">
    <property type="match status" value="1"/>
</dbReference>
<dbReference type="SUPFAM" id="SSF88946">
    <property type="entry name" value="Sigma2 domain of RNA polymerase sigma factors"/>
    <property type="match status" value="1"/>
</dbReference>
<dbReference type="Gene3D" id="1.10.10.10">
    <property type="entry name" value="Winged helix-like DNA-binding domain superfamily/Winged helix DNA-binding domain"/>
    <property type="match status" value="1"/>
</dbReference>
<evidence type="ECO:0000259" key="9">
    <source>
        <dbReference type="Pfam" id="PF08281"/>
    </source>
</evidence>
<dbReference type="Proteomes" id="UP001595937">
    <property type="component" value="Unassembled WGS sequence"/>
</dbReference>
<dbReference type="Pfam" id="PF04542">
    <property type="entry name" value="Sigma70_r2"/>
    <property type="match status" value="1"/>
</dbReference>
<dbReference type="InterPro" id="IPR013325">
    <property type="entry name" value="RNA_pol_sigma_r2"/>
</dbReference>
<dbReference type="PANTHER" id="PTHR43133:SF59">
    <property type="entry name" value="ECF RNA POLYMERASE SIGMA FACTOR SIGR"/>
    <property type="match status" value="1"/>
</dbReference>
<feature type="compositionally biased region" description="Basic and acidic residues" evidence="7">
    <location>
        <begin position="223"/>
        <end position="234"/>
    </location>
</feature>
<dbReference type="InterPro" id="IPR007627">
    <property type="entry name" value="RNA_pol_sigma70_r2"/>
</dbReference>
<feature type="domain" description="RNA polymerase sigma factor 70 region 4 type 2" evidence="9">
    <location>
        <begin position="143"/>
        <end position="194"/>
    </location>
</feature>
<comment type="caution">
    <text evidence="10">The sequence shown here is derived from an EMBL/GenBank/DDBJ whole genome shotgun (WGS) entry which is preliminary data.</text>
</comment>
<feature type="region of interest" description="Disordered" evidence="7">
    <location>
        <begin position="206"/>
        <end position="234"/>
    </location>
</feature>
<dbReference type="GeneID" id="303296322"/>
<dbReference type="RefSeq" id="WP_193116095.1">
    <property type="nucleotide sequence ID" value="NZ_BAAAIR010000017.1"/>
</dbReference>
<organism evidence="10 11">
    <name type="scientific">Brachybacterium tyrofermentans</name>
    <dbReference type="NCBI Taxonomy" id="47848"/>
    <lineage>
        <taxon>Bacteria</taxon>
        <taxon>Bacillati</taxon>
        <taxon>Actinomycetota</taxon>
        <taxon>Actinomycetes</taxon>
        <taxon>Micrococcales</taxon>
        <taxon>Dermabacteraceae</taxon>
        <taxon>Brachybacterium</taxon>
    </lineage>
</organism>
<comment type="similarity">
    <text evidence="1 6">Belongs to the sigma-70 factor family. ECF subfamily.</text>
</comment>
<evidence type="ECO:0000256" key="2">
    <source>
        <dbReference type="ARBA" id="ARBA00023015"/>
    </source>
</evidence>
<reference evidence="11" key="1">
    <citation type="journal article" date="2019" name="Int. J. Syst. Evol. Microbiol.">
        <title>The Global Catalogue of Microorganisms (GCM) 10K type strain sequencing project: providing services to taxonomists for standard genome sequencing and annotation.</title>
        <authorList>
            <consortium name="The Broad Institute Genomics Platform"/>
            <consortium name="The Broad Institute Genome Sequencing Center for Infectious Disease"/>
            <person name="Wu L."/>
            <person name="Ma J."/>
        </authorList>
    </citation>
    <scope>NUCLEOTIDE SEQUENCE [LARGE SCALE GENOMIC DNA]</scope>
    <source>
        <strain evidence="11">CGMCC 1.16455</strain>
    </source>
</reference>
<sequence>MTQTDSAPSPDTGLPDGAPDGDAVGDVADFDFESEALSHLDSLYGGALRMTRNPHDAEDLVQETFMKAFRARDRFTPGTNMRAWLYRIMTNGYISTYRQKQRRPKEAWSDTVEDWQLAEVGSHTSSGLRSAETEALDHLPDSAVKDALGELREDYRMAVYYADVEGFAYKEIAEIMGTPIGTVMSRLHRGRRQLREMLSDYAYRSGYLREDPSAPATSGTDQDDTRSMDREEER</sequence>
<protein>
    <recommendedName>
        <fullName evidence="6">RNA polymerase sigma factor</fullName>
    </recommendedName>
</protein>
<keyword evidence="2 6" id="KW-0805">Transcription regulation</keyword>
<gene>
    <name evidence="10" type="ORF">ACFPK8_00150</name>
</gene>
<evidence type="ECO:0000256" key="6">
    <source>
        <dbReference type="RuleBase" id="RU000716"/>
    </source>
</evidence>
<dbReference type="InterPro" id="IPR014284">
    <property type="entry name" value="RNA_pol_sigma-70_dom"/>
</dbReference>
<evidence type="ECO:0000256" key="3">
    <source>
        <dbReference type="ARBA" id="ARBA00023082"/>
    </source>
</evidence>
<dbReference type="Pfam" id="PF08281">
    <property type="entry name" value="Sigma70_r4_2"/>
    <property type="match status" value="1"/>
</dbReference>
<dbReference type="InterPro" id="IPR036388">
    <property type="entry name" value="WH-like_DNA-bd_sf"/>
</dbReference>
<dbReference type="InterPro" id="IPR000838">
    <property type="entry name" value="RNA_pol_sigma70_ECF_CS"/>
</dbReference>
<dbReference type="InterPro" id="IPR013249">
    <property type="entry name" value="RNA_pol_sigma70_r4_t2"/>
</dbReference>
<dbReference type="EMBL" id="JBHSLN010000003">
    <property type="protein sequence ID" value="MFC5295924.1"/>
    <property type="molecule type" value="Genomic_DNA"/>
</dbReference>
<dbReference type="NCBIfam" id="TIGR02937">
    <property type="entry name" value="sigma70-ECF"/>
    <property type="match status" value="1"/>
</dbReference>
<evidence type="ECO:0000313" key="11">
    <source>
        <dbReference type="Proteomes" id="UP001595937"/>
    </source>
</evidence>
<dbReference type="NCBIfam" id="TIGR02947">
    <property type="entry name" value="SigH_actino"/>
    <property type="match status" value="1"/>
</dbReference>
<dbReference type="InterPro" id="IPR039425">
    <property type="entry name" value="RNA_pol_sigma-70-like"/>
</dbReference>
<feature type="compositionally biased region" description="Low complexity" evidence="7">
    <location>
        <begin position="15"/>
        <end position="26"/>
    </location>
</feature>
<dbReference type="CDD" id="cd06171">
    <property type="entry name" value="Sigma70_r4"/>
    <property type="match status" value="1"/>
</dbReference>
<evidence type="ECO:0000256" key="7">
    <source>
        <dbReference type="SAM" id="MobiDB-lite"/>
    </source>
</evidence>
<keyword evidence="11" id="KW-1185">Reference proteome</keyword>
<dbReference type="InterPro" id="IPR013324">
    <property type="entry name" value="RNA_pol_sigma_r3/r4-like"/>
</dbReference>
<evidence type="ECO:0000256" key="5">
    <source>
        <dbReference type="ARBA" id="ARBA00023163"/>
    </source>
</evidence>
<dbReference type="InterPro" id="IPR014293">
    <property type="entry name" value="RNA_pol_sigma70_actinobac"/>
</dbReference>
<accession>A0ABW0FB47</accession>
<dbReference type="SUPFAM" id="SSF88659">
    <property type="entry name" value="Sigma3 and sigma4 domains of RNA polymerase sigma factors"/>
    <property type="match status" value="1"/>
</dbReference>
<dbReference type="PANTHER" id="PTHR43133">
    <property type="entry name" value="RNA POLYMERASE ECF-TYPE SIGMA FACTO"/>
    <property type="match status" value="1"/>
</dbReference>
<keyword evidence="5 6" id="KW-0804">Transcription</keyword>
<evidence type="ECO:0000313" key="10">
    <source>
        <dbReference type="EMBL" id="MFC5295924.1"/>
    </source>
</evidence>
<keyword evidence="3 6" id="KW-0731">Sigma factor</keyword>
<feature type="region of interest" description="Disordered" evidence="7">
    <location>
        <begin position="1"/>
        <end position="26"/>
    </location>
</feature>
<name>A0ABW0FB47_9MICO</name>
<dbReference type="PROSITE" id="PS01063">
    <property type="entry name" value="SIGMA70_ECF"/>
    <property type="match status" value="1"/>
</dbReference>
<evidence type="ECO:0000256" key="4">
    <source>
        <dbReference type="ARBA" id="ARBA00023125"/>
    </source>
</evidence>